<evidence type="ECO:0000256" key="5">
    <source>
        <dbReference type="ARBA" id="ARBA00022553"/>
    </source>
</evidence>
<dbReference type="SUPFAM" id="SSF55874">
    <property type="entry name" value="ATPase domain of HSP90 chaperone/DNA topoisomerase II/histidine kinase"/>
    <property type="match status" value="1"/>
</dbReference>
<evidence type="ECO:0000313" key="17">
    <source>
        <dbReference type="Proteomes" id="UP001595932"/>
    </source>
</evidence>
<dbReference type="SUPFAM" id="SSF55890">
    <property type="entry name" value="Sporulation response regulatory protein Spo0B"/>
    <property type="match status" value="1"/>
</dbReference>
<dbReference type="CDD" id="cd00130">
    <property type="entry name" value="PAS"/>
    <property type="match status" value="1"/>
</dbReference>
<dbReference type="SUPFAM" id="SSF55785">
    <property type="entry name" value="PYP-like sensor domain (PAS domain)"/>
    <property type="match status" value="1"/>
</dbReference>
<evidence type="ECO:0000256" key="6">
    <source>
        <dbReference type="ARBA" id="ARBA00022679"/>
    </source>
</evidence>
<keyword evidence="10 16" id="KW-0067">ATP-binding</keyword>
<evidence type="ECO:0000256" key="8">
    <source>
        <dbReference type="ARBA" id="ARBA00022741"/>
    </source>
</evidence>
<dbReference type="RefSeq" id="WP_377280013.1">
    <property type="nucleotide sequence ID" value="NZ_JBHSGL010000015.1"/>
</dbReference>
<evidence type="ECO:0000256" key="4">
    <source>
        <dbReference type="ARBA" id="ARBA00022475"/>
    </source>
</evidence>
<keyword evidence="9" id="KW-0418">Kinase</keyword>
<evidence type="ECO:0000313" key="16">
    <source>
        <dbReference type="EMBL" id="MFC4714288.1"/>
    </source>
</evidence>
<comment type="caution">
    <text evidence="16">The sequence shown here is derived from an EMBL/GenBank/DDBJ whole genome shotgun (WGS) entry which is preliminary data.</text>
</comment>
<comment type="catalytic activity">
    <reaction evidence="1">
        <text>ATP + protein L-histidine = ADP + protein N-phospho-L-histidine.</text>
        <dbReference type="EC" id="2.7.13.3"/>
    </reaction>
</comment>
<dbReference type="InterPro" id="IPR004358">
    <property type="entry name" value="Sig_transdc_His_kin-like_C"/>
</dbReference>
<keyword evidence="17" id="KW-1185">Reference proteome</keyword>
<dbReference type="GO" id="GO:0005524">
    <property type="term" value="F:ATP binding"/>
    <property type="evidence" value="ECO:0007669"/>
    <property type="project" value="UniProtKB-KW"/>
</dbReference>
<keyword evidence="4" id="KW-1003">Cell membrane</keyword>
<evidence type="ECO:0000256" key="14">
    <source>
        <dbReference type="SAM" id="Phobius"/>
    </source>
</evidence>
<evidence type="ECO:0000256" key="2">
    <source>
        <dbReference type="ARBA" id="ARBA00004651"/>
    </source>
</evidence>
<protein>
    <recommendedName>
        <fullName evidence="3">histidine kinase</fullName>
        <ecNumber evidence="3">2.7.13.3</ecNumber>
    </recommendedName>
</protein>
<dbReference type="SUPFAM" id="SSF103190">
    <property type="entry name" value="Sensory domain-like"/>
    <property type="match status" value="1"/>
</dbReference>
<reference evidence="17" key="1">
    <citation type="journal article" date="2019" name="Int. J. Syst. Evol. Microbiol.">
        <title>The Global Catalogue of Microorganisms (GCM) 10K type strain sequencing project: providing services to taxonomists for standard genome sequencing and annotation.</title>
        <authorList>
            <consortium name="The Broad Institute Genomics Platform"/>
            <consortium name="The Broad Institute Genome Sequencing Center for Infectious Disease"/>
            <person name="Wu L."/>
            <person name="Ma J."/>
        </authorList>
    </citation>
    <scope>NUCLEOTIDE SEQUENCE [LARGE SCALE GENOMIC DNA]</scope>
    <source>
        <strain evidence="17">CGMCC 1.12151</strain>
    </source>
</reference>
<keyword evidence="8" id="KW-0547">Nucleotide-binding</keyword>
<dbReference type="InterPro" id="IPR035965">
    <property type="entry name" value="PAS-like_dom_sf"/>
</dbReference>
<dbReference type="Gene3D" id="1.10.287.130">
    <property type="match status" value="1"/>
</dbReference>
<dbReference type="PRINTS" id="PR00344">
    <property type="entry name" value="BCTRLSENSOR"/>
</dbReference>
<keyword evidence="11 14" id="KW-1133">Transmembrane helix</keyword>
<dbReference type="InterPro" id="IPR005467">
    <property type="entry name" value="His_kinase_dom"/>
</dbReference>
<proteinExistence type="predicted"/>
<dbReference type="SMART" id="SM00091">
    <property type="entry name" value="PAS"/>
    <property type="match status" value="1"/>
</dbReference>
<dbReference type="Pfam" id="PF00989">
    <property type="entry name" value="PAS"/>
    <property type="match status" value="1"/>
</dbReference>
<accession>A0ABV9MI36</accession>
<dbReference type="Gene3D" id="3.30.450.20">
    <property type="entry name" value="PAS domain"/>
    <property type="match status" value="2"/>
</dbReference>
<keyword evidence="13 14" id="KW-0472">Membrane</keyword>
<evidence type="ECO:0000256" key="7">
    <source>
        <dbReference type="ARBA" id="ARBA00022692"/>
    </source>
</evidence>
<dbReference type="PANTHER" id="PTHR45436">
    <property type="entry name" value="SENSOR HISTIDINE KINASE YKOH"/>
    <property type="match status" value="1"/>
</dbReference>
<evidence type="ECO:0000256" key="11">
    <source>
        <dbReference type="ARBA" id="ARBA00022989"/>
    </source>
</evidence>
<comment type="subcellular location">
    <subcellularLocation>
        <location evidence="2">Cell membrane</location>
        <topology evidence="2">Multi-pass membrane protein</topology>
    </subcellularLocation>
</comment>
<dbReference type="InterPro" id="IPR033463">
    <property type="entry name" value="sCache_3"/>
</dbReference>
<organism evidence="16 17">
    <name type="scientific">Planococcus dechangensis</name>
    <dbReference type="NCBI Taxonomy" id="1176255"/>
    <lineage>
        <taxon>Bacteria</taxon>
        <taxon>Bacillati</taxon>
        <taxon>Bacillota</taxon>
        <taxon>Bacilli</taxon>
        <taxon>Bacillales</taxon>
        <taxon>Caryophanaceae</taxon>
        <taxon>Planococcus</taxon>
    </lineage>
</organism>
<evidence type="ECO:0000259" key="15">
    <source>
        <dbReference type="PROSITE" id="PS50109"/>
    </source>
</evidence>
<keyword evidence="5" id="KW-0597">Phosphoprotein</keyword>
<dbReference type="InterPro" id="IPR003594">
    <property type="entry name" value="HATPase_dom"/>
</dbReference>
<dbReference type="InterPro" id="IPR029151">
    <property type="entry name" value="Sensor-like_sf"/>
</dbReference>
<dbReference type="Pfam" id="PF02518">
    <property type="entry name" value="HATPase_c"/>
    <property type="match status" value="1"/>
</dbReference>
<name>A0ABV9MI36_9BACL</name>
<keyword evidence="7 14" id="KW-0812">Transmembrane</keyword>
<evidence type="ECO:0000256" key="10">
    <source>
        <dbReference type="ARBA" id="ARBA00022840"/>
    </source>
</evidence>
<dbReference type="InterPro" id="IPR036890">
    <property type="entry name" value="HATPase_C_sf"/>
</dbReference>
<evidence type="ECO:0000256" key="1">
    <source>
        <dbReference type="ARBA" id="ARBA00000085"/>
    </source>
</evidence>
<dbReference type="InterPro" id="IPR016120">
    <property type="entry name" value="Sig_transdc_His_kin_SpoOB"/>
</dbReference>
<dbReference type="Proteomes" id="UP001595932">
    <property type="component" value="Unassembled WGS sequence"/>
</dbReference>
<dbReference type="Gene3D" id="3.30.565.10">
    <property type="entry name" value="Histidine kinase-like ATPase, C-terminal domain"/>
    <property type="match status" value="1"/>
</dbReference>
<sequence>MFLQKTVEKRSRHDAPVRALSLKTKMIALIALLIAAVLVVVGLFLNYFVSNVTEDQLGGQALSVAEAVALNPEIIDAFDAPDPSAIIQPIVSPILEATDAQFIVVGNEEEIRYSHPNPELIGERMVGEDNERALQGGESYISKATGTLGNSLRAKVPVMSDGEIVGVVSVGFLAGDVQSLVGQYTEEVWLMLFIIGLVALLMAIAIASYIKRKLHGLEPEEIAHLLIQKETILQSTHEGIIAVNEQGRITLINQMAQQLLFGDNKQQPLIGQPIEHVLPSSDLPDILAHGESRYDKERVYGEHHVYVNSSPIYSDQSLAGAVSTFRYKTEIDQLTKELFQVKQYANALRAQTHEFSNKLYTISGLLHLNKKQDALDFIRTEHGIQLDWSRQLAGQVTDPLISGLLFGKIHQAREQQVQLSIDPESSLLVELSDSQRQALLSAIGNLADNALDAVKQQLSDKRHISLVFTDFGDDIVFEIDDSGPGIPPEHVPNLFDEGFSSKNSAGRGFGLSTTKRLAEAANGEVHLEESELGGACFVVSLPKEANQT</sequence>
<dbReference type="SMART" id="SM00387">
    <property type="entry name" value="HATPase_c"/>
    <property type="match status" value="1"/>
</dbReference>
<gene>
    <name evidence="16" type="ORF">ACFO5U_15665</name>
</gene>
<dbReference type="InterPro" id="IPR050428">
    <property type="entry name" value="TCS_sensor_his_kinase"/>
</dbReference>
<dbReference type="PROSITE" id="PS50109">
    <property type="entry name" value="HIS_KIN"/>
    <property type="match status" value="1"/>
</dbReference>
<evidence type="ECO:0000256" key="12">
    <source>
        <dbReference type="ARBA" id="ARBA00023012"/>
    </source>
</evidence>
<evidence type="ECO:0000256" key="9">
    <source>
        <dbReference type="ARBA" id="ARBA00022777"/>
    </source>
</evidence>
<feature type="transmembrane region" description="Helical" evidence="14">
    <location>
        <begin position="188"/>
        <end position="210"/>
    </location>
</feature>
<dbReference type="InterPro" id="IPR000014">
    <property type="entry name" value="PAS"/>
</dbReference>
<evidence type="ECO:0000256" key="13">
    <source>
        <dbReference type="ARBA" id="ARBA00023136"/>
    </source>
</evidence>
<dbReference type="PANTHER" id="PTHR45436:SF5">
    <property type="entry name" value="SENSOR HISTIDINE KINASE TRCS"/>
    <property type="match status" value="1"/>
</dbReference>
<keyword evidence="12" id="KW-0902">Two-component regulatory system</keyword>
<dbReference type="InterPro" id="IPR013767">
    <property type="entry name" value="PAS_fold"/>
</dbReference>
<evidence type="ECO:0000256" key="3">
    <source>
        <dbReference type="ARBA" id="ARBA00012438"/>
    </source>
</evidence>
<feature type="domain" description="Histidine kinase" evidence="15">
    <location>
        <begin position="412"/>
        <end position="545"/>
    </location>
</feature>
<dbReference type="EMBL" id="JBHSGL010000015">
    <property type="protein sequence ID" value="MFC4714288.1"/>
    <property type="molecule type" value="Genomic_DNA"/>
</dbReference>
<keyword evidence="6" id="KW-0808">Transferase</keyword>
<feature type="transmembrane region" description="Helical" evidence="14">
    <location>
        <begin position="27"/>
        <end position="49"/>
    </location>
</feature>
<dbReference type="Pfam" id="PF17203">
    <property type="entry name" value="sCache_3_2"/>
    <property type="match status" value="1"/>
</dbReference>
<dbReference type="EC" id="2.7.13.3" evidence="3"/>